<evidence type="ECO:0000313" key="2">
    <source>
        <dbReference type="Proteomes" id="UP000000763"/>
    </source>
</evidence>
<sequence>MASYAAQLKDMFFGLVERVTGYGRGEDKDVAAGKQSLPL</sequence>
<dbReference type="EMBL" id="AP008210">
    <property type="protein sequence ID" value="BAH92841.1"/>
    <property type="molecule type" value="Genomic_DNA"/>
</dbReference>
<dbReference type="KEGG" id="dosa:Os04g0639100"/>
<organism evidence="1 2">
    <name type="scientific">Oryza sativa subsp. japonica</name>
    <name type="common">Rice</name>
    <dbReference type="NCBI Taxonomy" id="39947"/>
    <lineage>
        <taxon>Eukaryota</taxon>
        <taxon>Viridiplantae</taxon>
        <taxon>Streptophyta</taxon>
        <taxon>Embryophyta</taxon>
        <taxon>Tracheophyta</taxon>
        <taxon>Spermatophyta</taxon>
        <taxon>Magnoliopsida</taxon>
        <taxon>Liliopsida</taxon>
        <taxon>Poales</taxon>
        <taxon>Poaceae</taxon>
        <taxon>BOP clade</taxon>
        <taxon>Oryzoideae</taxon>
        <taxon>Oryzeae</taxon>
        <taxon>Oryzinae</taxon>
        <taxon>Oryza</taxon>
        <taxon>Oryza sativa</taxon>
    </lineage>
</organism>
<dbReference type="AlphaFoldDB" id="C7J148"/>
<gene>
    <name evidence="1" type="ordered locus">Os04g0639100</name>
</gene>
<reference evidence="1 2" key="1">
    <citation type="journal article" date="2005" name="Nature">
        <title>The map-based sequence of the rice genome.</title>
        <authorList>
            <consortium name="International rice genome sequencing project (IRGSP)"/>
            <person name="Matsumoto T."/>
            <person name="Wu J."/>
            <person name="Kanamori H."/>
            <person name="Katayose Y."/>
            <person name="Fujisawa M."/>
            <person name="Namiki N."/>
            <person name="Mizuno H."/>
            <person name="Yamamoto K."/>
            <person name="Antonio B.A."/>
            <person name="Baba T."/>
            <person name="Sakata K."/>
            <person name="Nagamura Y."/>
            <person name="Aoki H."/>
            <person name="Arikawa K."/>
            <person name="Arita K."/>
            <person name="Bito T."/>
            <person name="Chiden Y."/>
            <person name="Fujitsuka N."/>
            <person name="Fukunaka R."/>
            <person name="Hamada M."/>
            <person name="Harada C."/>
            <person name="Hayashi A."/>
            <person name="Hijishita S."/>
            <person name="Honda M."/>
            <person name="Hosokawa S."/>
            <person name="Ichikawa Y."/>
            <person name="Idonuma A."/>
            <person name="Iijima M."/>
            <person name="Ikeda M."/>
            <person name="Ikeno M."/>
            <person name="Ito K."/>
            <person name="Ito S."/>
            <person name="Ito T."/>
            <person name="Ito Y."/>
            <person name="Ito Y."/>
            <person name="Iwabuchi A."/>
            <person name="Kamiya K."/>
            <person name="Karasawa W."/>
            <person name="Kurita K."/>
            <person name="Katagiri S."/>
            <person name="Kikuta A."/>
            <person name="Kobayashi H."/>
            <person name="Kobayashi N."/>
            <person name="Machita K."/>
            <person name="Maehara T."/>
            <person name="Masukawa M."/>
            <person name="Mizubayashi T."/>
            <person name="Mukai Y."/>
            <person name="Nagasaki H."/>
            <person name="Nagata Y."/>
            <person name="Naito S."/>
            <person name="Nakashima M."/>
            <person name="Nakama Y."/>
            <person name="Nakamichi Y."/>
            <person name="Nakamura M."/>
            <person name="Meguro A."/>
            <person name="Negishi M."/>
            <person name="Ohta I."/>
            <person name="Ohta T."/>
            <person name="Okamoto M."/>
            <person name="Ono N."/>
            <person name="Saji S."/>
            <person name="Sakaguchi M."/>
            <person name="Sakai K."/>
            <person name="Shibata M."/>
            <person name="Shimokawa T."/>
            <person name="Song J."/>
            <person name="Takazaki Y."/>
            <person name="Terasawa K."/>
            <person name="Tsugane M."/>
            <person name="Tsuji K."/>
            <person name="Ueda S."/>
            <person name="Waki K."/>
            <person name="Yamagata H."/>
            <person name="Yamamoto M."/>
            <person name="Yamamoto S."/>
            <person name="Yamane H."/>
            <person name="Yoshiki S."/>
            <person name="Yoshihara R."/>
            <person name="Yukawa K."/>
            <person name="Zhong H."/>
            <person name="Yano M."/>
            <person name="Yuan Q."/>
            <person name="Ouyang S."/>
            <person name="Liu J."/>
            <person name="Jones K.M."/>
            <person name="Gansberger K."/>
            <person name="Moffat K."/>
            <person name="Hill J."/>
            <person name="Bera J."/>
            <person name="Fadrosh D."/>
            <person name="Jin S."/>
            <person name="Johri S."/>
            <person name="Kim M."/>
            <person name="Overton L."/>
            <person name="Reardon M."/>
            <person name="Tsitrin T."/>
            <person name="Vuong H."/>
            <person name="Weaver B."/>
            <person name="Ciecko A."/>
            <person name="Tallon L."/>
            <person name="Jackson J."/>
            <person name="Pai G."/>
            <person name="Aken S.V."/>
            <person name="Utterback T."/>
            <person name="Reidmuller S."/>
            <person name="Feldblyum T."/>
            <person name="Hsiao J."/>
            <person name="Zismann V."/>
            <person name="Iobst S."/>
            <person name="de Vazeille A.R."/>
            <person name="Buell C.R."/>
            <person name="Ying K."/>
            <person name="Li Y."/>
            <person name="Lu T."/>
            <person name="Huang Y."/>
            <person name="Zhao Q."/>
            <person name="Feng Q."/>
            <person name="Zhang L."/>
            <person name="Zhu J."/>
            <person name="Weng Q."/>
            <person name="Mu J."/>
            <person name="Lu Y."/>
            <person name="Fan D."/>
            <person name="Liu Y."/>
            <person name="Guan J."/>
            <person name="Zhang Y."/>
            <person name="Yu S."/>
            <person name="Liu X."/>
            <person name="Zhang Y."/>
            <person name="Hong G."/>
            <person name="Han B."/>
            <person name="Choisne N."/>
            <person name="Demange N."/>
            <person name="Orjeda G."/>
            <person name="Samain S."/>
            <person name="Cattolico L."/>
            <person name="Pelletier E."/>
            <person name="Couloux A."/>
            <person name="Segurens B."/>
            <person name="Wincker P."/>
            <person name="D'Hont A."/>
            <person name="Scarpelli C."/>
            <person name="Weissenbach J."/>
            <person name="Salanoubat M."/>
            <person name="Quetier F."/>
            <person name="Yu Y."/>
            <person name="Kim H.R."/>
            <person name="Rambo T."/>
            <person name="Currie J."/>
            <person name="Collura K."/>
            <person name="Luo M."/>
            <person name="Yang T."/>
            <person name="Ammiraju J.S.S."/>
            <person name="Engler F."/>
            <person name="Soderlund C."/>
            <person name="Wing R.A."/>
            <person name="Palmer L.E."/>
            <person name="de la Bastide M."/>
            <person name="Spiegel L."/>
            <person name="Nascimento L."/>
            <person name="Zutavern T."/>
            <person name="O'Shaughnessy A."/>
            <person name="Dike S."/>
            <person name="Dedhia N."/>
            <person name="Preston R."/>
            <person name="Balija V."/>
            <person name="McCombie W.R."/>
            <person name="Chow T."/>
            <person name="Chen H."/>
            <person name="Chung M."/>
            <person name="Chen C."/>
            <person name="Shaw J."/>
            <person name="Wu H."/>
            <person name="Hsiao K."/>
            <person name="Chao Y."/>
            <person name="Chu M."/>
            <person name="Cheng C."/>
            <person name="Hour A."/>
            <person name="Lee P."/>
            <person name="Lin S."/>
            <person name="Lin Y."/>
            <person name="Liou J."/>
            <person name="Liu S."/>
            <person name="Hsing Y."/>
            <person name="Raghuvanshi S."/>
            <person name="Mohanty A."/>
            <person name="Bharti A.K."/>
            <person name="Gaur A."/>
            <person name="Gupta V."/>
            <person name="Kumar D."/>
            <person name="Ravi V."/>
            <person name="Vij S."/>
            <person name="Kapur A."/>
            <person name="Khurana P."/>
            <person name="Khurana P."/>
            <person name="Khurana J.P."/>
            <person name="Tyagi A.K."/>
            <person name="Gaikwad K."/>
            <person name="Singh A."/>
            <person name="Dalal V."/>
            <person name="Srivastava S."/>
            <person name="Dixit A."/>
            <person name="Pal A.K."/>
            <person name="Ghazi I.A."/>
            <person name="Yadav M."/>
            <person name="Pandit A."/>
            <person name="Bhargava A."/>
            <person name="Sureshbabu K."/>
            <person name="Batra K."/>
            <person name="Sharma T.R."/>
            <person name="Mohapatra T."/>
            <person name="Singh N.K."/>
            <person name="Messing J."/>
            <person name="Nelson A.B."/>
            <person name="Fuks G."/>
            <person name="Kavchok S."/>
            <person name="Keizer G."/>
            <person name="Linton E."/>
            <person name="Llaca V."/>
            <person name="Song R."/>
            <person name="Tanyolac B."/>
            <person name="Young S."/>
            <person name="Ho-Il K."/>
            <person name="Hahn J.H."/>
            <person name="Sangsakoo G."/>
            <person name="Vanavichit A."/>
            <person name="de Mattos Luiz.A.T."/>
            <person name="Zimmer P.D."/>
            <person name="Malone G."/>
            <person name="Dellagostin O."/>
            <person name="de Oliveira A.C."/>
            <person name="Bevan M."/>
            <person name="Bancroft I."/>
            <person name="Minx P."/>
            <person name="Cordum H."/>
            <person name="Wilson R."/>
            <person name="Cheng Z."/>
            <person name="Jin W."/>
            <person name="Jiang J."/>
            <person name="Leong S.A."/>
            <person name="Iwama H."/>
            <person name="Gojobori T."/>
            <person name="Itoh T."/>
            <person name="Niimura Y."/>
            <person name="Fujii Y."/>
            <person name="Habara T."/>
            <person name="Sakai H."/>
            <person name="Sato Y."/>
            <person name="Wilson G."/>
            <person name="Kumar K."/>
            <person name="McCouch S."/>
            <person name="Juretic N."/>
            <person name="Hoen D."/>
            <person name="Wright S."/>
            <person name="Bruskiewich R."/>
            <person name="Bureau T."/>
            <person name="Miyao A."/>
            <person name="Hirochika H."/>
            <person name="Nishikawa T."/>
            <person name="Kadowaki K."/>
            <person name="Sugiura M."/>
            <person name="Burr B."/>
            <person name="Sasaki T."/>
        </authorList>
    </citation>
    <scope>NUCLEOTIDE SEQUENCE [LARGE SCALE GENOMIC DNA]</scope>
    <source>
        <strain evidence="2">cv. Nipponbare</strain>
    </source>
</reference>
<proteinExistence type="predicted"/>
<reference evidence="2" key="2">
    <citation type="journal article" date="2008" name="Nucleic Acids Res.">
        <title>The rice annotation project database (RAP-DB): 2008 update.</title>
        <authorList>
            <consortium name="The rice annotation project (RAP)"/>
        </authorList>
    </citation>
    <scope>GENOME REANNOTATION</scope>
    <source>
        <strain evidence="2">cv. Nipponbare</strain>
    </source>
</reference>
<protein>
    <submittedName>
        <fullName evidence="1">Os04g0639100 protein</fullName>
    </submittedName>
</protein>
<accession>C7J148</accession>
<evidence type="ECO:0000313" key="1">
    <source>
        <dbReference type="EMBL" id="BAH92841.1"/>
    </source>
</evidence>
<name>C7J148_ORYSJ</name>
<dbReference type="Proteomes" id="UP000000763">
    <property type="component" value="Chromosome 4"/>
</dbReference>